<feature type="domain" description="AB hydrolase-1" evidence="3">
    <location>
        <begin position="14"/>
        <end position="112"/>
    </location>
</feature>
<dbReference type="GO" id="GO:0016811">
    <property type="term" value="F:hydrolase activity, acting on carbon-nitrogen (but not peptide) bonds, in linear amides"/>
    <property type="evidence" value="ECO:0007669"/>
    <property type="project" value="InterPro"/>
</dbReference>
<dbReference type="PANTHER" id="PTHR43433:SF5">
    <property type="entry name" value="AB HYDROLASE-1 DOMAIN-CONTAINING PROTEIN"/>
    <property type="match status" value="1"/>
</dbReference>
<comment type="similarity">
    <text evidence="2">Belongs to the AB hydrolase superfamily. Hydrolase RutD family.</text>
</comment>
<dbReference type="InterPro" id="IPR019913">
    <property type="entry name" value="Pyrimidine_utilisation_RutD"/>
</dbReference>
<dbReference type="Gene3D" id="3.40.50.1820">
    <property type="entry name" value="alpha/beta hydrolase"/>
    <property type="match status" value="1"/>
</dbReference>
<dbReference type="Pfam" id="PF08386">
    <property type="entry name" value="Abhydrolase_4"/>
    <property type="match status" value="1"/>
</dbReference>
<evidence type="ECO:0000259" key="4">
    <source>
        <dbReference type="Pfam" id="PF08386"/>
    </source>
</evidence>
<name>A0A940MZ59_9PROT</name>
<dbReference type="RefSeq" id="WP_209371910.1">
    <property type="nucleotide sequence ID" value="NZ_JAGIZA010000003.1"/>
</dbReference>
<accession>A0A940MZ59</accession>
<protein>
    <recommendedName>
        <fullName evidence="2">Putative carbamate hydrolase RutD</fullName>
        <ecNumber evidence="2">3.5.1.-</ecNumber>
    </recommendedName>
    <alternativeName>
        <fullName evidence="2">Aminohydrolase</fullName>
    </alternativeName>
</protein>
<comment type="catalytic activity">
    <reaction evidence="2">
        <text>carbamate + 2 H(+) = NH4(+) + CO2</text>
        <dbReference type="Rhea" id="RHEA:15649"/>
        <dbReference type="ChEBI" id="CHEBI:13941"/>
        <dbReference type="ChEBI" id="CHEBI:15378"/>
        <dbReference type="ChEBI" id="CHEBI:16526"/>
        <dbReference type="ChEBI" id="CHEBI:28938"/>
    </reaction>
</comment>
<dbReference type="AlphaFoldDB" id="A0A940MZ59"/>
<dbReference type="InterPro" id="IPR000073">
    <property type="entry name" value="AB_hydrolase_1"/>
</dbReference>
<keyword evidence="1 2" id="KW-0378">Hydrolase</keyword>
<dbReference type="NCBIfam" id="TIGR03611">
    <property type="entry name" value="RutD"/>
    <property type="match status" value="1"/>
</dbReference>
<comment type="function">
    <text evidence="2">Involved in pyrimidine catabolism. May facilitate the hydrolysis of carbamate, a reaction that can also occur spontaneously.</text>
</comment>
<dbReference type="GO" id="GO:0006212">
    <property type="term" value="P:uracil catabolic process"/>
    <property type="evidence" value="ECO:0007669"/>
    <property type="project" value="UniProtKB-UniRule"/>
</dbReference>
<dbReference type="EC" id="3.5.1.-" evidence="2"/>
<dbReference type="GO" id="GO:0019740">
    <property type="term" value="P:nitrogen utilization"/>
    <property type="evidence" value="ECO:0007669"/>
    <property type="project" value="UniProtKB-UniRule"/>
</dbReference>
<dbReference type="HAMAP" id="MF_00832">
    <property type="entry name" value="RutD"/>
    <property type="match status" value="1"/>
</dbReference>
<evidence type="ECO:0000256" key="2">
    <source>
        <dbReference type="HAMAP-Rule" id="MF_00832"/>
    </source>
</evidence>
<comment type="caution">
    <text evidence="5">The sequence shown here is derived from an EMBL/GenBank/DDBJ whole genome shotgun (WGS) entry which is preliminary data.</text>
</comment>
<dbReference type="InterPro" id="IPR029058">
    <property type="entry name" value="AB_hydrolase_fold"/>
</dbReference>
<organism evidence="5 6">
    <name type="scientific">Roseomonas indoligenes</name>
    <dbReference type="NCBI Taxonomy" id="2820811"/>
    <lineage>
        <taxon>Bacteria</taxon>
        <taxon>Pseudomonadati</taxon>
        <taxon>Pseudomonadota</taxon>
        <taxon>Alphaproteobacteria</taxon>
        <taxon>Acetobacterales</taxon>
        <taxon>Roseomonadaceae</taxon>
        <taxon>Roseomonas</taxon>
    </lineage>
</organism>
<reference evidence="5" key="1">
    <citation type="submission" date="2021-03" db="EMBL/GenBank/DDBJ databases">
        <authorList>
            <person name="So Y."/>
        </authorList>
    </citation>
    <scope>NUCLEOTIDE SEQUENCE</scope>
    <source>
        <strain evidence="5">SG15</strain>
    </source>
</reference>
<sequence length="256" mass="27799">MKYEITGKPGAEAVVLSAGLGGAAAFWKPQMAALEEHFRVVSFDQRGTGRNAEALPEGYSIAHMADDVVDVLDEAGIERAHFLGHALGGLVGLEIARRHPARLNCLVPVNAWAKVERHSERCFEIRIGILKSQGPAAYVAAQPLFLHTAPYMAEHYEKLDAEIAHGTAHFQGEENLLRRIGALRAFDSRADLADIMAPALVVAAKDDLLVPWTASQKLAEGLPNARLWLTETGGHASTVEQPEPFNRAVVEFLLEA</sequence>
<keyword evidence="6" id="KW-1185">Reference proteome</keyword>
<dbReference type="InterPro" id="IPR013595">
    <property type="entry name" value="Pept_S33_TAP-like_C"/>
</dbReference>
<evidence type="ECO:0000256" key="1">
    <source>
        <dbReference type="ARBA" id="ARBA00022801"/>
    </source>
</evidence>
<evidence type="ECO:0000313" key="5">
    <source>
        <dbReference type="EMBL" id="MBP0492380.1"/>
    </source>
</evidence>
<dbReference type="InterPro" id="IPR050471">
    <property type="entry name" value="AB_hydrolase"/>
</dbReference>
<dbReference type="Proteomes" id="UP000677537">
    <property type="component" value="Unassembled WGS sequence"/>
</dbReference>
<dbReference type="PANTHER" id="PTHR43433">
    <property type="entry name" value="HYDROLASE, ALPHA/BETA FOLD FAMILY PROTEIN"/>
    <property type="match status" value="1"/>
</dbReference>
<dbReference type="EMBL" id="JAGIZA010000003">
    <property type="protein sequence ID" value="MBP0492380.1"/>
    <property type="molecule type" value="Genomic_DNA"/>
</dbReference>
<dbReference type="SUPFAM" id="SSF53474">
    <property type="entry name" value="alpha/beta-Hydrolases"/>
    <property type="match status" value="1"/>
</dbReference>
<proteinExistence type="inferred from homology"/>
<dbReference type="PRINTS" id="PR00111">
    <property type="entry name" value="ABHYDROLASE"/>
</dbReference>
<feature type="domain" description="Peptidase S33 tripeptidyl aminopeptidase-like C-terminal" evidence="4">
    <location>
        <begin position="196"/>
        <end position="255"/>
    </location>
</feature>
<evidence type="ECO:0000259" key="3">
    <source>
        <dbReference type="Pfam" id="PF00561"/>
    </source>
</evidence>
<dbReference type="Pfam" id="PF00561">
    <property type="entry name" value="Abhydrolase_1"/>
    <property type="match status" value="1"/>
</dbReference>
<evidence type="ECO:0000313" key="6">
    <source>
        <dbReference type="Proteomes" id="UP000677537"/>
    </source>
</evidence>
<gene>
    <name evidence="2 5" type="primary">rutD</name>
    <name evidence="5" type="ORF">J5Y10_06265</name>
</gene>